<dbReference type="RefSeq" id="WP_233054145.1">
    <property type="nucleotide sequence ID" value="NZ_JAIMJA010000020.1"/>
</dbReference>
<dbReference type="EMBL" id="JAIMJA010000020">
    <property type="protein sequence ID" value="MCE2596506.1"/>
    <property type="molecule type" value="Genomic_DNA"/>
</dbReference>
<feature type="signal peptide" evidence="1">
    <location>
        <begin position="1"/>
        <end position="19"/>
    </location>
</feature>
<reference evidence="2 3" key="1">
    <citation type="journal article" date="2022" name="Environ. Microbiol. Rep.">
        <title>Eco-phylogenetic analyses reveal divergent evolution of vitamin B12 metabolism in the marine bacterial family 'Psychromonadaceae'.</title>
        <authorList>
            <person name="Jin X."/>
            <person name="Yang Y."/>
            <person name="Cao H."/>
            <person name="Gao B."/>
            <person name="Zhao Z."/>
        </authorList>
    </citation>
    <scope>NUCLEOTIDE SEQUENCE [LARGE SCALE GENOMIC DNA]</scope>
    <source>
        <strain evidence="2 3">MKS20</strain>
    </source>
</reference>
<accession>A0ABS8WBV9</accession>
<sequence>MMKQLIMLLILTVSTSVFAVLPQEDAGSTLKLDWFWQNESGSQQVAQALFTRNQVKQGVQDQQKINFTLNSPIRALHGYIGPRLMHVLDSINSVSPDHATKFVSIEHAFSVKDASPESTLFWQAYYQYQDDAFNFLRVSPCLAQNELDGPCIRPNYSQIFYSYRQSFSGLAEQLRSHEGASISIQNAQSWLLNIPDAEEHHDRFSPPLTVLLENVADSDERALLLATLISQIAPDYRMFLVYPANSNGSASPAWLTIEARSGANGTPVVIDNNEHTLLTGSPALLKEMMTTQTPMISEPLY</sequence>
<organism evidence="2 3">
    <name type="scientific">Motilimonas cestriensis</name>
    <dbReference type="NCBI Taxonomy" id="2742685"/>
    <lineage>
        <taxon>Bacteria</taxon>
        <taxon>Pseudomonadati</taxon>
        <taxon>Pseudomonadota</taxon>
        <taxon>Gammaproteobacteria</taxon>
        <taxon>Alteromonadales</taxon>
        <taxon>Alteromonadales genera incertae sedis</taxon>
        <taxon>Motilimonas</taxon>
    </lineage>
</organism>
<feature type="chain" id="PRO_5045325647" evidence="1">
    <location>
        <begin position="20"/>
        <end position="301"/>
    </location>
</feature>
<gene>
    <name evidence="2" type="ORF">K6Y31_17050</name>
</gene>
<protein>
    <submittedName>
        <fullName evidence="2">Uncharacterized protein</fullName>
    </submittedName>
</protein>
<evidence type="ECO:0000313" key="3">
    <source>
        <dbReference type="Proteomes" id="UP001201273"/>
    </source>
</evidence>
<keyword evidence="1" id="KW-0732">Signal</keyword>
<dbReference type="Proteomes" id="UP001201273">
    <property type="component" value="Unassembled WGS sequence"/>
</dbReference>
<name>A0ABS8WBV9_9GAMM</name>
<evidence type="ECO:0000313" key="2">
    <source>
        <dbReference type="EMBL" id="MCE2596506.1"/>
    </source>
</evidence>
<comment type="caution">
    <text evidence="2">The sequence shown here is derived from an EMBL/GenBank/DDBJ whole genome shotgun (WGS) entry which is preliminary data.</text>
</comment>
<keyword evidence="3" id="KW-1185">Reference proteome</keyword>
<proteinExistence type="predicted"/>
<evidence type="ECO:0000256" key="1">
    <source>
        <dbReference type="SAM" id="SignalP"/>
    </source>
</evidence>